<keyword evidence="3" id="KW-1185">Reference proteome</keyword>
<dbReference type="AlphaFoldDB" id="A0A8S1R4F5"/>
<feature type="domain" description="H-type lectin" evidence="1">
    <location>
        <begin position="38"/>
        <end position="87"/>
    </location>
</feature>
<dbReference type="GO" id="GO:0030246">
    <property type="term" value="F:carbohydrate binding"/>
    <property type="evidence" value="ECO:0007669"/>
    <property type="project" value="InterPro"/>
</dbReference>
<gene>
    <name evidence="2" type="ORF">PSON_ATCC_30995.1.T1410144</name>
</gene>
<organism evidence="2 3">
    <name type="scientific">Paramecium sonneborni</name>
    <dbReference type="NCBI Taxonomy" id="65129"/>
    <lineage>
        <taxon>Eukaryota</taxon>
        <taxon>Sar</taxon>
        <taxon>Alveolata</taxon>
        <taxon>Ciliophora</taxon>
        <taxon>Intramacronucleata</taxon>
        <taxon>Oligohymenophorea</taxon>
        <taxon>Peniculida</taxon>
        <taxon>Parameciidae</taxon>
        <taxon>Paramecium</taxon>
    </lineage>
</organism>
<sequence>MNNKIIWLIIFLKSQAYIVYDMGWFTCLTHLEGFYYVKTIEFTETFRNPPQIFFTLQYFGIHEGANEYQFFCESINTKSFTIRIIVVGQIPTGLTYLYQAYDDMRIEIINVFNLAQPKGNTYPHKNANAQNAILSLISLGYTGPIDFKIAISKVTKDSITVDLINNVVGKIENLKQIGFQILIGIEEAIKGAEIKFAHQSDMQFNVFNVNSIPGNQYEFTTSYQGFVYDPSKIVALSKKIVTTHPNNTFDYTIFTAPIVTDKTLVFTPCTSLQVFIIKYFKTIFTPLKLYSAIVTQKRDLIFLNNPQIYIKIEILNKIITQPQIYETLIDKSIKTFSIQIEINCKNIVQIKSLFRNCQNCLFQQNYHSNHYCSSNLTLLTFNFKLTQSILSYQQLIFIVEQSRFTLKQVLTNYVETEVELIDIILV</sequence>
<protein>
    <recommendedName>
        <fullName evidence="1">H-type lectin domain-containing protein</fullName>
    </recommendedName>
</protein>
<evidence type="ECO:0000313" key="2">
    <source>
        <dbReference type="EMBL" id="CAD8122981.1"/>
    </source>
</evidence>
<reference evidence="2" key="1">
    <citation type="submission" date="2021-01" db="EMBL/GenBank/DDBJ databases">
        <authorList>
            <consortium name="Genoscope - CEA"/>
            <person name="William W."/>
        </authorList>
    </citation>
    <scope>NUCLEOTIDE SEQUENCE</scope>
</reference>
<evidence type="ECO:0000259" key="1">
    <source>
        <dbReference type="Pfam" id="PF09458"/>
    </source>
</evidence>
<comment type="caution">
    <text evidence="2">The sequence shown here is derived from an EMBL/GenBank/DDBJ whole genome shotgun (WGS) entry which is preliminary data.</text>
</comment>
<name>A0A8S1R4F5_9CILI</name>
<accession>A0A8S1R4F5</accession>
<dbReference type="Pfam" id="PF09458">
    <property type="entry name" value="H_lectin"/>
    <property type="match status" value="1"/>
</dbReference>
<dbReference type="Proteomes" id="UP000692954">
    <property type="component" value="Unassembled WGS sequence"/>
</dbReference>
<dbReference type="GO" id="GO:0007155">
    <property type="term" value="P:cell adhesion"/>
    <property type="evidence" value="ECO:0007669"/>
    <property type="project" value="InterPro"/>
</dbReference>
<dbReference type="InterPro" id="IPR019019">
    <property type="entry name" value="H-type_lectin_domain"/>
</dbReference>
<evidence type="ECO:0000313" key="3">
    <source>
        <dbReference type="Proteomes" id="UP000692954"/>
    </source>
</evidence>
<dbReference type="EMBL" id="CAJJDN010000141">
    <property type="protein sequence ID" value="CAD8122981.1"/>
    <property type="molecule type" value="Genomic_DNA"/>
</dbReference>
<dbReference type="OrthoDB" id="312044at2759"/>
<proteinExistence type="predicted"/>